<dbReference type="InterPro" id="IPR010982">
    <property type="entry name" value="Lambda_DNA-bd_dom_sf"/>
</dbReference>
<organism evidence="1 2">
    <name type="scientific">Klebsiella pneumoniae</name>
    <dbReference type="NCBI Taxonomy" id="573"/>
    <lineage>
        <taxon>Bacteria</taxon>
        <taxon>Pseudomonadati</taxon>
        <taxon>Pseudomonadota</taxon>
        <taxon>Gammaproteobacteria</taxon>
        <taxon>Enterobacterales</taxon>
        <taxon>Enterobacteriaceae</taxon>
        <taxon>Klebsiella/Raoultella group</taxon>
        <taxon>Klebsiella</taxon>
        <taxon>Klebsiella pneumoniae complex</taxon>
    </lineage>
</organism>
<reference evidence="1" key="1">
    <citation type="submission" date="2020-07" db="EMBL/GenBank/DDBJ databases">
        <title>Clinical and genomic characterization of carbapenemase-producing Enterobacterales causing secondary infections during the COVID-19 crisis at a New York City hospital.</title>
        <authorList>
            <person name="Gomez-Simmonds A."/>
            <person name="Annavajhala M.K."/>
            <person name="Uhlemann A.-C."/>
        </authorList>
    </citation>
    <scope>NUCLEOTIDE SEQUENCE</scope>
    <source>
        <strain evidence="1">NK1596</strain>
    </source>
</reference>
<dbReference type="GO" id="GO:0003677">
    <property type="term" value="F:DNA binding"/>
    <property type="evidence" value="ECO:0007669"/>
    <property type="project" value="InterPro"/>
</dbReference>
<name>A0A927DHT7_KLEPN</name>
<accession>A0A927DHT7</accession>
<sequence length="53" mass="5797">MSFKPTPEEVKQARIKAGFTQQEAAERFGFTLSAWQAKETSGKTSRGLAAGTY</sequence>
<gene>
    <name evidence="1" type="ORF">IE990_32225</name>
</gene>
<comment type="caution">
    <text evidence="1">The sequence shown here is derived from an EMBL/GenBank/DDBJ whole genome shotgun (WGS) entry which is preliminary data.</text>
</comment>
<protein>
    <submittedName>
        <fullName evidence="1">Uncharacterized protein</fullName>
    </submittedName>
</protein>
<evidence type="ECO:0000313" key="2">
    <source>
        <dbReference type="Proteomes" id="UP000652007"/>
    </source>
</evidence>
<dbReference type="Gene3D" id="1.10.260.40">
    <property type="entry name" value="lambda repressor-like DNA-binding domains"/>
    <property type="match status" value="1"/>
</dbReference>
<dbReference type="SUPFAM" id="SSF47413">
    <property type="entry name" value="lambda repressor-like DNA-binding domains"/>
    <property type="match status" value="1"/>
</dbReference>
<dbReference type="AlphaFoldDB" id="A0A927DHT7"/>
<feature type="non-terminal residue" evidence="1">
    <location>
        <position position="53"/>
    </location>
</feature>
<evidence type="ECO:0000313" key="1">
    <source>
        <dbReference type="EMBL" id="MBD3705167.1"/>
    </source>
</evidence>
<dbReference type="Proteomes" id="UP000652007">
    <property type="component" value="Unassembled WGS sequence"/>
</dbReference>
<dbReference type="EMBL" id="JACXTH010000015">
    <property type="protein sequence ID" value="MBD3705167.1"/>
    <property type="molecule type" value="Genomic_DNA"/>
</dbReference>
<proteinExistence type="predicted"/>